<feature type="transmembrane region" description="Helical" evidence="8">
    <location>
        <begin position="441"/>
        <end position="462"/>
    </location>
</feature>
<dbReference type="InterPro" id="IPR000858">
    <property type="entry name" value="S_locus_glycoprot_dom"/>
</dbReference>
<proteinExistence type="predicted"/>
<feature type="signal peptide" evidence="9">
    <location>
        <begin position="1"/>
        <end position="22"/>
    </location>
</feature>
<evidence type="ECO:0000256" key="1">
    <source>
        <dbReference type="ARBA" id="ARBA00012513"/>
    </source>
</evidence>
<dbReference type="Pfam" id="PF00954">
    <property type="entry name" value="S_locus_glycop"/>
    <property type="match status" value="1"/>
</dbReference>
<comment type="caution">
    <text evidence="7">Lacks conserved residue(s) required for the propagation of feature annotation.</text>
</comment>
<dbReference type="Pfam" id="PF01453">
    <property type="entry name" value="B_lectin"/>
    <property type="match status" value="1"/>
</dbReference>
<feature type="domain" description="Bulb-type lectin" evidence="11">
    <location>
        <begin position="23"/>
        <end position="146"/>
    </location>
</feature>
<evidence type="ECO:0000313" key="13">
    <source>
        <dbReference type="EMBL" id="KAF9683455.1"/>
    </source>
</evidence>
<evidence type="ECO:0000259" key="10">
    <source>
        <dbReference type="PROSITE" id="PS50026"/>
    </source>
</evidence>
<keyword evidence="8" id="KW-1133">Transmembrane helix</keyword>
<evidence type="ECO:0000256" key="8">
    <source>
        <dbReference type="SAM" id="Phobius"/>
    </source>
</evidence>
<dbReference type="InterPro" id="IPR001480">
    <property type="entry name" value="Bulb-type_lectin_dom"/>
</dbReference>
<evidence type="ECO:0000256" key="6">
    <source>
        <dbReference type="ARBA" id="ARBA00048679"/>
    </source>
</evidence>
<dbReference type="SMART" id="SM00473">
    <property type="entry name" value="PAN_AP"/>
    <property type="match status" value="1"/>
</dbReference>
<evidence type="ECO:0000259" key="12">
    <source>
        <dbReference type="PROSITE" id="PS50948"/>
    </source>
</evidence>
<dbReference type="SUPFAM" id="SSF51110">
    <property type="entry name" value="alpha-D-mannose-specific plant lectins"/>
    <property type="match status" value="1"/>
</dbReference>
<reference evidence="13 14" key="1">
    <citation type="submission" date="2020-10" db="EMBL/GenBank/DDBJ databases">
        <title>Plant Genome Project.</title>
        <authorList>
            <person name="Zhang R.-G."/>
        </authorList>
    </citation>
    <scope>NUCLEOTIDE SEQUENCE [LARGE SCALE GENOMIC DNA]</scope>
    <source>
        <strain evidence="13">FAFU-HL-1</strain>
        <tissue evidence="13">Leaf</tissue>
    </source>
</reference>
<comment type="caution">
    <text evidence="13">The sequence shown here is derived from an EMBL/GenBank/DDBJ whole genome shotgun (WGS) entry which is preliminary data.</text>
</comment>
<dbReference type="PANTHER" id="PTHR32444:SF63">
    <property type="entry name" value="G-TYPE LECTIN S-RECEPTOR-LIKE SERINE_THREONINE-PROTEIN KINASE RKS1"/>
    <property type="match status" value="1"/>
</dbReference>
<dbReference type="SMART" id="SM00108">
    <property type="entry name" value="B_lectin"/>
    <property type="match status" value="1"/>
</dbReference>
<accession>A0A835K9M1</accession>
<dbReference type="AlphaFoldDB" id="A0A835K9M1"/>
<organism evidence="13 14">
    <name type="scientific">Salix dunnii</name>
    <dbReference type="NCBI Taxonomy" id="1413687"/>
    <lineage>
        <taxon>Eukaryota</taxon>
        <taxon>Viridiplantae</taxon>
        <taxon>Streptophyta</taxon>
        <taxon>Embryophyta</taxon>
        <taxon>Tracheophyta</taxon>
        <taxon>Spermatophyta</taxon>
        <taxon>Magnoliopsida</taxon>
        <taxon>eudicotyledons</taxon>
        <taxon>Gunneridae</taxon>
        <taxon>Pentapetalae</taxon>
        <taxon>rosids</taxon>
        <taxon>fabids</taxon>
        <taxon>Malpighiales</taxon>
        <taxon>Salicaceae</taxon>
        <taxon>Saliceae</taxon>
        <taxon>Salix</taxon>
    </lineage>
</organism>
<dbReference type="CDD" id="cd01098">
    <property type="entry name" value="PAN_AP_plant"/>
    <property type="match status" value="1"/>
</dbReference>
<evidence type="ECO:0000256" key="9">
    <source>
        <dbReference type="SAM" id="SignalP"/>
    </source>
</evidence>
<comment type="catalytic activity">
    <reaction evidence="6">
        <text>L-seryl-[protein] + ATP = O-phospho-L-seryl-[protein] + ADP + H(+)</text>
        <dbReference type="Rhea" id="RHEA:17989"/>
        <dbReference type="Rhea" id="RHEA-COMP:9863"/>
        <dbReference type="Rhea" id="RHEA-COMP:11604"/>
        <dbReference type="ChEBI" id="CHEBI:15378"/>
        <dbReference type="ChEBI" id="CHEBI:29999"/>
        <dbReference type="ChEBI" id="CHEBI:30616"/>
        <dbReference type="ChEBI" id="CHEBI:83421"/>
        <dbReference type="ChEBI" id="CHEBI:456216"/>
        <dbReference type="EC" id="2.7.11.1"/>
    </reaction>
</comment>
<dbReference type="InterPro" id="IPR003609">
    <property type="entry name" value="Pan_app"/>
</dbReference>
<evidence type="ECO:0000256" key="7">
    <source>
        <dbReference type="PROSITE-ProRule" id="PRU00076"/>
    </source>
</evidence>
<evidence type="ECO:0000256" key="4">
    <source>
        <dbReference type="ARBA" id="ARBA00023180"/>
    </source>
</evidence>
<dbReference type="EMBL" id="JADGMS010000004">
    <property type="protein sequence ID" value="KAF9683455.1"/>
    <property type="molecule type" value="Genomic_DNA"/>
</dbReference>
<dbReference type="InterPro" id="IPR000742">
    <property type="entry name" value="EGF"/>
</dbReference>
<protein>
    <recommendedName>
        <fullName evidence="1">non-specific serine/threonine protein kinase</fullName>
        <ecNumber evidence="1">2.7.11.1</ecNumber>
    </recommendedName>
</protein>
<feature type="domain" description="EGF-like" evidence="10">
    <location>
        <begin position="282"/>
        <end position="320"/>
    </location>
</feature>
<evidence type="ECO:0000256" key="2">
    <source>
        <dbReference type="ARBA" id="ARBA00022729"/>
    </source>
</evidence>
<keyword evidence="3" id="KW-1015">Disulfide bond</keyword>
<dbReference type="FunFam" id="2.90.10.10:FF:000005">
    <property type="entry name" value="G-type lectin S-receptor-like serine/threonine-protein kinase"/>
    <property type="match status" value="1"/>
</dbReference>
<dbReference type="GO" id="GO:0048544">
    <property type="term" value="P:recognition of pollen"/>
    <property type="evidence" value="ECO:0007669"/>
    <property type="project" value="InterPro"/>
</dbReference>
<keyword evidence="8" id="KW-0472">Membrane</keyword>
<dbReference type="InterPro" id="IPR036426">
    <property type="entry name" value="Bulb-type_lectin_dom_sf"/>
</dbReference>
<evidence type="ECO:0000313" key="14">
    <source>
        <dbReference type="Proteomes" id="UP000657918"/>
    </source>
</evidence>
<dbReference type="CDD" id="cd00028">
    <property type="entry name" value="B_lectin"/>
    <property type="match status" value="1"/>
</dbReference>
<dbReference type="PANTHER" id="PTHR32444">
    <property type="entry name" value="BULB-TYPE LECTIN DOMAIN-CONTAINING PROTEIN"/>
    <property type="match status" value="1"/>
</dbReference>
<dbReference type="PROSITE" id="PS50927">
    <property type="entry name" value="BULB_LECTIN"/>
    <property type="match status" value="1"/>
</dbReference>
<gene>
    <name evidence="13" type="ORF">SADUNF_Sadunf04G0015400</name>
</gene>
<keyword evidence="2 9" id="KW-0732">Signal</keyword>
<dbReference type="Pfam" id="PF08276">
    <property type="entry name" value="PAN_2"/>
    <property type="match status" value="1"/>
</dbReference>
<name>A0A835K9M1_9ROSI</name>
<dbReference type="InterPro" id="IPR011009">
    <property type="entry name" value="Kinase-like_dom_sf"/>
</dbReference>
<feature type="chain" id="PRO_5032556852" description="non-specific serine/threonine protein kinase" evidence="9">
    <location>
        <begin position="23"/>
        <end position="566"/>
    </location>
</feature>
<sequence length="566" mass="63101">MNTSNRFLISLLEFLLLQICLSTDTISFNESITDGKILVSRGGDFTLGFFSPGNPSNRYLGIWYTKVSVQTVVWIANRDNPINDTSGVLSINGHGNLILYSKNQTIPVWFTNVSISSTSNSVAQLLNSGNFILSQPDSATVLWKSIDHPTNTMLPFTELGLDKKTGLNRFLTSWKSLNDPGAGEWSYYLEPSGLPEIVLYKGQVPWWRSGPWDGLRWNGIAEMSTNFLFNNSIMYNNNETAVSWGILDSSVISMLFLDVPGQVKRATWHAQDQRWNTFWTAPKETCDYYGHCGANGNCNPYSSGVFECGCLPGFEPRFPNDWYLRDGSGGCVRKQGALTCRSGEGFVTVKNSKVPDTSLVLVDKSMNLQACQDYCLRNCSCKAFTTEYFRRGSGCVTWYGDLLDTRVFTDVGQDIYIRVDAETLAQYTKTSKGFLAKKGGLAALVTPLVLAFIGFISVAYYLKKRKRNGRRAEPDLIIDDTSSLTNFEEQKKEDFEETSSSNLPVFDIKTITSATENFSFGNKLGQGGFGSVYKVISYTYPDLTLSGASCMDHVTEYFMGFVLRVD</sequence>
<dbReference type="Proteomes" id="UP000657918">
    <property type="component" value="Chromosome 4"/>
</dbReference>
<comment type="catalytic activity">
    <reaction evidence="5">
        <text>L-threonyl-[protein] + ATP = O-phospho-L-threonyl-[protein] + ADP + H(+)</text>
        <dbReference type="Rhea" id="RHEA:46608"/>
        <dbReference type="Rhea" id="RHEA-COMP:11060"/>
        <dbReference type="Rhea" id="RHEA-COMP:11605"/>
        <dbReference type="ChEBI" id="CHEBI:15378"/>
        <dbReference type="ChEBI" id="CHEBI:30013"/>
        <dbReference type="ChEBI" id="CHEBI:30616"/>
        <dbReference type="ChEBI" id="CHEBI:61977"/>
        <dbReference type="ChEBI" id="CHEBI:456216"/>
        <dbReference type="EC" id="2.7.11.1"/>
    </reaction>
</comment>
<dbReference type="Gene3D" id="3.30.200.20">
    <property type="entry name" value="Phosphorylase Kinase, domain 1"/>
    <property type="match status" value="1"/>
</dbReference>
<keyword evidence="14" id="KW-1185">Reference proteome</keyword>
<feature type="domain" description="Apple" evidence="12">
    <location>
        <begin position="340"/>
        <end position="420"/>
    </location>
</feature>
<dbReference type="EC" id="2.7.11.1" evidence="1"/>
<dbReference type="PROSITE" id="PS50026">
    <property type="entry name" value="EGF_3"/>
    <property type="match status" value="1"/>
</dbReference>
<keyword evidence="7" id="KW-0245">EGF-like domain</keyword>
<dbReference type="PROSITE" id="PS50948">
    <property type="entry name" value="PAN"/>
    <property type="match status" value="1"/>
</dbReference>
<dbReference type="OrthoDB" id="1933550at2759"/>
<keyword evidence="4" id="KW-0325">Glycoprotein</keyword>
<dbReference type="GO" id="GO:0004674">
    <property type="term" value="F:protein serine/threonine kinase activity"/>
    <property type="evidence" value="ECO:0007669"/>
    <property type="project" value="UniProtKB-EC"/>
</dbReference>
<dbReference type="SUPFAM" id="SSF56112">
    <property type="entry name" value="Protein kinase-like (PK-like)"/>
    <property type="match status" value="1"/>
</dbReference>
<evidence type="ECO:0000256" key="5">
    <source>
        <dbReference type="ARBA" id="ARBA00047899"/>
    </source>
</evidence>
<evidence type="ECO:0000259" key="11">
    <source>
        <dbReference type="PROSITE" id="PS50927"/>
    </source>
</evidence>
<dbReference type="Gene3D" id="2.90.10.10">
    <property type="entry name" value="Bulb-type lectin domain"/>
    <property type="match status" value="1"/>
</dbReference>
<keyword evidence="8" id="KW-0812">Transmembrane</keyword>
<evidence type="ECO:0000256" key="3">
    <source>
        <dbReference type="ARBA" id="ARBA00023157"/>
    </source>
</evidence>